<proteinExistence type="predicted"/>
<name>A0ABP8KNW7_9BACT</name>
<feature type="transmembrane region" description="Helical" evidence="1">
    <location>
        <begin position="7"/>
        <end position="25"/>
    </location>
</feature>
<gene>
    <name evidence="2" type="ORF">GCM10023187_38660</name>
</gene>
<evidence type="ECO:0000313" key="2">
    <source>
        <dbReference type="EMBL" id="GAA4412081.1"/>
    </source>
</evidence>
<keyword evidence="1" id="KW-0812">Transmembrane</keyword>
<organism evidence="2 3">
    <name type="scientific">Nibrella viscosa</name>
    <dbReference type="NCBI Taxonomy" id="1084524"/>
    <lineage>
        <taxon>Bacteria</taxon>
        <taxon>Pseudomonadati</taxon>
        <taxon>Bacteroidota</taxon>
        <taxon>Cytophagia</taxon>
        <taxon>Cytophagales</taxon>
        <taxon>Spirosomataceae</taxon>
        <taxon>Nibrella</taxon>
    </lineage>
</organism>
<evidence type="ECO:0008006" key="4">
    <source>
        <dbReference type="Google" id="ProtNLM"/>
    </source>
</evidence>
<comment type="caution">
    <text evidence="2">The sequence shown here is derived from an EMBL/GenBank/DDBJ whole genome shotgun (WGS) entry which is preliminary data.</text>
</comment>
<evidence type="ECO:0000256" key="1">
    <source>
        <dbReference type="SAM" id="Phobius"/>
    </source>
</evidence>
<reference evidence="3" key="1">
    <citation type="journal article" date="2019" name="Int. J. Syst. Evol. Microbiol.">
        <title>The Global Catalogue of Microorganisms (GCM) 10K type strain sequencing project: providing services to taxonomists for standard genome sequencing and annotation.</title>
        <authorList>
            <consortium name="The Broad Institute Genomics Platform"/>
            <consortium name="The Broad Institute Genome Sequencing Center for Infectious Disease"/>
            <person name="Wu L."/>
            <person name="Ma J."/>
        </authorList>
    </citation>
    <scope>NUCLEOTIDE SEQUENCE [LARGE SCALE GENOMIC DNA]</scope>
    <source>
        <strain evidence="3">JCM 17925</strain>
    </source>
</reference>
<dbReference type="Pfam" id="PF14014">
    <property type="entry name" value="DUF4230"/>
    <property type="match status" value="1"/>
</dbReference>
<keyword evidence="1" id="KW-0472">Membrane</keyword>
<dbReference type="RefSeq" id="WP_345269575.1">
    <property type="nucleotide sequence ID" value="NZ_BAABHB010000009.1"/>
</dbReference>
<dbReference type="EMBL" id="BAABHB010000009">
    <property type="protein sequence ID" value="GAA4412081.1"/>
    <property type="molecule type" value="Genomic_DNA"/>
</dbReference>
<dbReference type="Proteomes" id="UP001500936">
    <property type="component" value="Unassembled WGS sequence"/>
</dbReference>
<sequence length="206" mass="23619">MIRLTNALLRLFLVLLLVVGLITLWEQVRQQGWLGRFTREDKTVQRIVLKEVTELGKLELVKYTFKDIVEHEQIKDWLPNAQAILIVEGEAVGCVDLRQVKASDIRPAGDSLVVWLPQPELCTWKINHDRSRVYTTRFAFLDETQLVDAAYQRAERQIRQSALSSGILEQTRQNADKMLQPLLEQVAGKKVVIRYQPPAGPAHTLQ</sequence>
<accession>A0ABP8KNW7</accession>
<keyword evidence="1" id="KW-1133">Transmembrane helix</keyword>
<keyword evidence="3" id="KW-1185">Reference proteome</keyword>
<evidence type="ECO:0000313" key="3">
    <source>
        <dbReference type="Proteomes" id="UP001500936"/>
    </source>
</evidence>
<dbReference type="InterPro" id="IPR025324">
    <property type="entry name" value="DUF4230"/>
</dbReference>
<protein>
    <recommendedName>
        <fullName evidence="4">DUF4230 domain-containing protein</fullName>
    </recommendedName>
</protein>